<accession>A0A3N2RL78</accession>
<evidence type="ECO:0000256" key="2">
    <source>
        <dbReference type="SAM" id="SignalP"/>
    </source>
</evidence>
<gene>
    <name evidence="3" type="ORF">D9T17_05420</name>
</gene>
<evidence type="ECO:0000313" key="4">
    <source>
        <dbReference type="Proteomes" id="UP000275910"/>
    </source>
</evidence>
<feature type="chain" id="PRO_5018316144" evidence="2">
    <location>
        <begin position="25"/>
        <end position="296"/>
    </location>
</feature>
<sequence>MRNIVVSGFLAALLVLGAAPPAAAQQDPPLPPAPPDEIVSGPGLGVFYFHPADATGDAWSAGGLVGAGLNAFINSTPELKRASLEQRERLASRVDVVAERRALAAALHRADGPARLSLRYGMSQDMSALMVLAELGPGDAPRARPLRLAYQSPVHELEAKTAQEIEAELAEVERNKAQMSARQYRKAQEQARSPQREWPQIYRAHAQYWLADDGAALRAALAQARERMAAMIGFARDADPTLAPDGLLAKVGETLAQDGDWRTRVEAADLIVTKRAVDPEYYRSWNQFLPGRDDAR</sequence>
<keyword evidence="2" id="KW-0732">Signal</keyword>
<evidence type="ECO:0000256" key="1">
    <source>
        <dbReference type="SAM" id="Coils"/>
    </source>
</evidence>
<proteinExistence type="predicted"/>
<reference evidence="3 4" key="1">
    <citation type="submission" date="2018-10" db="EMBL/GenBank/DDBJ databases">
        <title>The genome of Lysobacter enzymogenes OH11.</title>
        <authorList>
            <person name="Liu F."/>
            <person name="Zhao Y."/>
            <person name="Qian G."/>
            <person name="Chen Y."/>
            <person name="Xu H."/>
        </authorList>
    </citation>
    <scope>NUCLEOTIDE SEQUENCE [LARGE SCALE GENOMIC DNA]</scope>
    <source>
        <strain evidence="3 4">OH11</strain>
    </source>
</reference>
<name>A0A3N2RL78_LYSEN</name>
<feature type="signal peptide" evidence="2">
    <location>
        <begin position="1"/>
        <end position="24"/>
    </location>
</feature>
<dbReference type="RefSeq" id="WP_123646475.1">
    <property type="nucleotide sequence ID" value="NZ_RCTY01000015.1"/>
</dbReference>
<dbReference type="EMBL" id="RCTY01000015">
    <property type="protein sequence ID" value="ROU08228.1"/>
    <property type="molecule type" value="Genomic_DNA"/>
</dbReference>
<dbReference type="AlphaFoldDB" id="A0A3N2RL78"/>
<dbReference type="Proteomes" id="UP000275910">
    <property type="component" value="Unassembled WGS sequence"/>
</dbReference>
<feature type="coiled-coil region" evidence="1">
    <location>
        <begin position="155"/>
        <end position="182"/>
    </location>
</feature>
<evidence type="ECO:0000313" key="3">
    <source>
        <dbReference type="EMBL" id="ROU08228.1"/>
    </source>
</evidence>
<protein>
    <submittedName>
        <fullName evidence="3">Uncharacterized protein</fullName>
    </submittedName>
</protein>
<organism evidence="3 4">
    <name type="scientific">Lysobacter enzymogenes</name>
    <dbReference type="NCBI Taxonomy" id="69"/>
    <lineage>
        <taxon>Bacteria</taxon>
        <taxon>Pseudomonadati</taxon>
        <taxon>Pseudomonadota</taxon>
        <taxon>Gammaproteobacteria</taxon>
        <taxon>Lysobacterales</taxon>
        <taxon>Lysobacteraceae</taxon>
        <taxon>Lysobacter</taxon>
    </lineage>
</organism>
<comment type="caution">
    <text evidence="3">The sequence shown here is derived from an EMBL/GenBank/DDBJ whole genome shotgun (WGS) entry which is preliminary data.</text>
</comment>
<keyword evidence="1" id="KW-0175">Coiled coil</keyword>